<name>A0A9Y2MSL0_9PSEU</name>
<dbReference type="KEGG" id="acab:QRX50_35710"/>
<proteinExistence type="predicted"/>
<accession>A0A9Y2MSL0</accession>
<gene>
    <name evidence="2" type="ORF">QRX50_35710</name>
</gene>
<keyword evidence="3" id="KW-1185">Reference proteome</keyword>
<dbReference type="Proteomes" id="UP001236014">
    <property type="component" value="Chromosome"/>
</dbReference>
<dbReference type="RefSeq" id="WP_285967499.1">
    <property type="nucleotide sequence ID" value="NZ_CP127294.1"/>
</dbReference>
<feature type="compositionally biased region" description="Basic and acidic residues" evidence="1">
    <location>
        <begin position="115"/>
        <end position="127"/>
    </location>
</feature>
<protein>
    <submittedName>
        <fullName evidence="2">Uncharacterized protein</fullName>
    </submittedName>
</protein>
<evidence type="ECO:0000256" key="1">
    <source>
        <dbReference type="SAM" id="MobiDB-lite"/>
    </source>
</evidence>
<evidence type="ECO:0000313" key="2">
    <source>
        <dbReference type="EMBL" id="WIX76751.1"/>
    </source>
</evidence>
<dbReference type="EMBL" id="CP127294">
    <property type="protein sequence ID" value="WIX76751.1"/>
    <property type="molecule type" value="Genomic_DNA"/>
</dbReference>
<feature type="region of interest" description="Disordered" evidence="1">
    <location>
        <begin position="109"/>
        <end position="156"/>
    </location>
</feature>
<sequence>MQLAGLPIGARNTGESGTTECLSVSWLGNPAIPDGVEVVVTAVSVGPSDVVSGSEGCGEEPVCASFTFTAEALPCSVGITWIDPSRNGSLSMNGRLRCGGDQSACEMFASQTKTGRHETLDTEREIPPKTAKPSSETSESSETTAAETTGTSTPSG</sequence>
<reference evidence="2 3" key="1">
    <citation type="submission" date="2023-06" db="EMBL/GenBank/DDBJ databases">
        <authorList>
            <person name="Oyuntsetseg B."/>
            <person name="Kim S.B."/>
        </authorList>
    </citation>
    <scope>NUCLEOTIDE SEQUENCE [LARGE SCALE GENOMIC DNA]</scope>
    <source>
        <strain evidence="2 3">2-15</strain>
    </source>
</reference>
<feature type="compositionally biased region" description="Low complexity" evidence="1">
    <location>
        <begin position="133"/>
        <end position="156"/>
    </location>
</feature>
<dbReference type="AlphaFoldDB" id="A0A9Y2MSL0"/>
<evidence type="ECO:0000313" key="3">
    <source>
        <dbReference type="Proteomes" id="UP001236014"/>
    </source>
</evidence>
<organism evidence="2 3">
    <name type="scientific">Amycolatopsis carbonis</name>
    <dbReference type="NCBI Taxonomy" id="715471"/>
    <lineage>
        <taxon>Bacteria</taxon>
        <taxon>Bacillati</taxon>
        <taxon>Actinomycetota</taxon>
        <taxon>Actinomycetes</taxon>
        <taxon>Pseudonocardiales</taxon>
        <taxon>Pseudonocardiaceae</taxon>
        <taxon>Amycolatopsis</taxon>
    </lineage>
</organism>